<dbReference type="Proteomes" id="UP000234474">
    <property type="component" value="Unassembled WGS sequence"/>
</dbReference>
<comment type="caution">
    <text evidence="1">The sequence shown here is derived from an EMBL/GenBank/DDBJ whole genome shotgun (WGS) entry which is preliminary data.</text>
</comment>
<evidence type="ECO:0000313" key="1">
    <source>
        <dbReference type="EMBL" id="PKX92283.1"/>
    </source>
</evidence>
<keyword evidence="2" id="KW-1185">Reference proteome</keyword>
<accession>A0A2I1C3W0</accession>
<evidence type="ECO:0000313" key="2">
    <source>
        <dbReference type="Proteomes" id="UP000234474"/>
    </source>
</evidence>
<dbReference type="AlphaFoldDB" id="A0A2I1C3W0"/>
<dbReference type="GeneID" id="36538120"/>
<reference evidence="2" key="1">
    <citation type="journal article" date="2018" name="Proc. Natl. Acad. Sci. U.S.A.">
        <title>Linking secondary metabolites to gene clusters through genome sequencing of six diverse Aspergillus species.</title>
        <authorList>
            <person name="Kaerboelling I."/>
            <person name="Vesth T.C."/>
            <person name="Frisvad J.C."/>
            <person name="Nybo J.L."/>
            <person name="Theobald S."/>
            <person name="Kuo A."/>
            <person name="Bowyer P."/>
            <person name="Matsuda Y."/>
            <person name="Mondo S."/>
            <person name="Lyhne E.K."/>
            <person name="Kogle M.E."/>
            <person name="Clum A."/>
            <person name="Lipzen A."/>
            <person name="Salamov A."/>
            <person name="Ngan C.Y."/>
            <person name="Daum C."/>
            <person name="Chiniquy J."/>
            <person name="Barry K."/>
            <person name="LaButti K."/>
            <person name="Haridas S."/>
            <person name="Simmons B.A."/>
            <person name="Magnuson J.K."/>
            <person name="Mortensen U.H."/>
            <person name="Larsen T.O."/>
            <person name="Grigoriev I.V."/>
            <person name="Baker S.E."/>
            <person name="Andersen M.R."/>
        </authorList>
    </citation>
    <scope>NUCLEOTIDE SEQUENCE [LARGE SCALE GENOMIC DNA]</scope>
    <source>
        <strain evidence="2">IBT 16806</strain>
    </source>
</reference>
<dbReference type="RefSeq" id="XP_024680878.1">
    <property type="nucleotide sequence ID" value="XM_024830786.1"/>
</dbReference>
<sequence>MATVSYRLLASFASAPLFTILPIHFPYFLPAAIIFSTAATNSGSSPRAGTYPRSDCARSLGPIKTISTPGTAQISSTFSTPALVSIWIIVRIVSFAETIYSGVVNPCPIAGNAEPWPRTPCGETSTRQRPV</sequence>
<protein>
    <submittedName>
        <fullName evidence="1">Uncharacterized protein</fullName>
    </submittedName>
</protein>
<gene>
    <name evidence="1" type="ORF">P174DRAFT_487683</name>
</gene>
<organism evidence="1 2">
    <name type="scientific">Aspergillus novofumigatus (strain IBT 16806)</name>
    <dbReference type="NCBI Taxonomy" id="1392255"/>
    <lineage>
        <taxon>Eukaryota</taxon>
        <taxon>Fungi</taxon>
        <taxon>Dikarya</taxon>
        <taxon>Ascomycota</taxon>
        <taxon>Pezizomycotina</taxon>
        <taxon>Eurotiomycetes</taxon>
        <taxon>Eurotiomycetidae</taxon>
        <taxon>Eurotiales</taxon>
        <taxon>Aspergillaceae</taxon>
        <taxon>Aspergillus</taxon>
        <taxon>Aspergillus subgen. Fumigati</taxon>
    </lineage>
</organism>
<dbReference type="EMBL" id="MSZS01000005">
    <property type="protein sequence ID" value="PKX92283.1"/>
    <property type="molecule type" value="Genomic_DNA"/>
</dbReference>
<name>A0A2I1C3W0_ASPN1</name>
<proteinExistence type="predicted"/>
<dbReference type="VEuPathDB" id="FungiDB:P174DRAFT_487683"/>